<dbReference type="OrthoDB" id="5794356at2759"/>
<gene>
    <name evidence="1" type="ORF">SBAD_LOCUS656</name>
</gene>
<evidence type="ECO:0000313" key="3">
    <source>
        <dbReference type="WBParaSite" id="SBAD_0000067901-mRNA-1"/>
    </source>
</evidence>
<dbReference type="Proteomes" id="UP000270296">
    <property type="component" value="Unassembled WGS sequence"/>
</dbReference>
<reference evidence="3" key="1">
    <citation type="submission" date="2016-06" db="UniProtKB">
        <authorList>
            <consortium name="WormBaseParasite"/>
        </authorList>
    </citation>
    <scope>IDENTIFICATION</scope>
</reference>
<accession>A0A183IAL2</accession>
<dbReference type="WBParaSite" id="SBAD_0000067901-mRNA-1">
    <property type="protein sequence ID" value="SBAD_0000067901-mRNA-1"/>
    <property type="gene ID" value="SBAD_0000067901"/>
</dbReference>
<keyword evidence="2" id="KW-1185">Reference proteome</keyword>
<name>A0A183IAL2_9BILA</name>
<sequence length="79" mass="9245">MGFLGRVAGFTRLDMVRNSDVRKSLGIQPLLLQIEKSQLQWLRHVLRMPLQRKAKQLFLANPTGKRPRGRPRLTWCNHI</sequence>
<evidence type="ECO:0000313" key="2">
    <source>
        <dbReference type="Proteomes" id="UP000270296"/>
    </source>
</evidence>
<evidence type="ECO:0000313" key="1">
    <source>
        <dbReference type="EMBL" id="VDO86577.1"/>
    </source>
</evidence>
<dbReference type="AlphaFoldDB" id="A0A183IAL2"/>
<dbReference type="EMBL" id="UZAM01002639">
    <property type="protein sequence ID" value="VDO86577.1"/>
    <property type="molecule type" value="Genomic_DNA"/>
</dbReference>
<protein>
    <submittedName>
        <fullName evidence="1 3">Uncharacterized protein</fullName>
    </submittedName>
</protein>
<organism evidence="3">
    <name type="scientific">Soboliphyme baturini</name>
    <dbReference type="NCBI Taxonomy" id="241478"/>
    <lineage>
        <taxon>Eukaryota</taxon>
        <taxon>Metazoa</taxon>
        <taxon>Ecdysozoa</taxon>
        <taxon>Nematoda</taxon>
        <taxon>Enoplea</taxon>
        <taxon>Dorylaimia</taxon>
        <taxon>Dioctophymatida</taxon>
        <taxon>Dioctophymatoidea</taxon>
        <taxon>Soboliphymatidae</taxon>
        <taxon>Soboliphyme</taxon>
    </lineage>
</organism>
<proteinExistence type="predicted"/>
<reference evidence="1 2" key="2">
    <citation type="submission" date="2018-11" db="EMBL/GenBank/DDBJ databases">
        <authorList>
            <consortium name="Pathogen Informatics"/>
        </authorList>
    </citation>
    <scope>NUCLEOTIDE SEQUENCE [LARGE SCALE GENOMIC DNA]</scope>
</reference>